<dbReference type="PIRSF" id="PIRSF033101">
    <property type="entry name" value="UCP033101"/>
    <property type="match status" value="1"/>
</dbReference>
<dbReference type="Proteomes" id="UP000257076">
    <property type="component" value="Unassembled WGS sequence"/>
</dbReference>
<evidence type="ECO:0000256" key="1">
    <source>
        <dbReference type="SAM" id="Phobius"/>
    </source>
</evidence>
<comment type="caution">
    <text evidence="2">The sequence shown here is derived from an EMBL/GenBank/DDBJ whole genome shotgun (WGS) entry which is preliminary data.</text>
</comment>
<dbReference type="OrthoDB" id="9807167at2"/>
<feature type="transmembrane region" description="Helical" evidence="1">
    <location>
        <begin position="166"/>
        <end position="194"/>
    </location>
</feature>
<feature type="transmembrane region" description="Helical" evidence="1">
    <location>
        <begin position="201"/>
        <end position="222"/>
    </location>
</feature>
<evidence type="ECO:0000313" key="2">
    <source>
        <dbReference type="EMBL" id="REG25478.1"/>
    </source>
</evidence>
<reference evidence="2 3" key="1">
    <citation type="submission" date="2018-08" db="EMBL/GenBank/DDBJ databases">
        <title>Genomic Encyclopedia of Type Strains, Phase IV (KMG-IV): sequencing the most valuable type-strain genomes for metagenomic binning, comparative biology and taxonomic classification.</title>
        <authorList>
            <person name="Goeker M."/>
        </authorList>
    </citation>
    <scope>NUCLEOTIDE SEQUENCE [LARGE SCALE GENOMIC DNA]</scope>
    <source>
        <strain evidence="2 3">DSM 17274</strain>
    </source>
</reference>
<evidence type="ECO:0000313" key="3">
    <source>
        <dbReference type="Proteomes" id="UP000257076"/>
    </source>
</evidence>
<keyword evidence="1" id="KW-0812">Transmembrane</keyword>
<keyword evidence="3" id="KW-1185">Reference proteome</keyword>
<dbReference type="RefSeq" id="WP_115884166.1">
    <property type="nucleotide sequence ID" value="NZ_CBCSHX010000001.1"/>
</dbReference>
<feature type="transmembrane region" description="Helical" evidence="1">
    <location>
        <begin position="39"/>
        <end position="60"/>
    </location>
</feature>
<keyword evidence="1" id="KW-1133">Transmembrane helix</keyword>
<organism evidence="2 3">
    <name type="scientific">Jeotgalicoccus halotolerans</name>
    <dbReference type="NCBI Taxonomy" id="157227"/>
    <lineage>
        <taxon>Bacteria</taxon>
        <taxon>Bacillati</taxon>
        <taxon>Bacillota</taxon>
        <taxon>Bacilli</taxon>
        <taxon>Bacillales</taxon>
        <taxon>Staphylococcaceae</taxon>
        <taxon>Jeotgalicoccus</taxon>
    </lineage>
</organism>
<dbReference type="EMBL" id="QUMW01000009">
    <property type="protein sequence ID" value="REG25478.1"/>
    <property type="molecule type" value="Genomic_DNA"/>
</dbReference>
<accession>A0A3E0B0I8</accession>
<feature type="transmembrane region" description="Helical" evidence="1">
    <location>
        <begin position="228"/>
        <end position="250"/>
    </location>
</feature>
<gene>
    <name evidence="2" type="ORF">DFR63_0513</name>
</gene>
<protein>
    <submittedName>
        <fullName evidence="2">Putative membrane protein YhfC</fullName>
    </submittedName>
</protein>
<proteinExistence type="predicted"/>
<dbReference type="AlphaFoldDB" id="A0A3E0B0I8"/>
<sequence length="260" mass="28449">MIPQSEIMMMAATAVAAVLLPFIFMFILRKKFKIRWLPFILGIGIFIVFALILEQIMHYIVLSPSADGTIELLSAAPWLYVLYGIFAAGIFEETGRLLAFLITKRHYKDIDSAVSYGIGHGGIEAVAVVGLGMLNGIVLAVLINSGSEALSALPAAPEDLIQSGPWYMYLVTIGERILAMTLHIGLSVIVFCAVMMKGKWWLYPLAIILHALANTTAAMMQAGLLTNIYLMYAGLIIMTAVTTVIAAKLVKDYRENVYSL</sequence>
<feature type="transmembrane region" description="Helical" evidence="1">
    <location>
        <begin position="6"/>
        <end position="27"/>
    </location>
</feature>
<name>A0A3E0B0I8_9STAP</name>
<dbReference type="Pfam" id="PF10086">
    <property type="entry name" value="YhfC"/>
    <property type="match status" value="1"/>
</dbReference>
<dbReference type="InterPro" id="IPR011397">
    <property type="entry name" value="YhfC"/>
</dbReference>
<feature type="transmembrane region" description="Helical" evidence="1">
    <location>
        <begin position="123"/>
        <end position="146"/>
    </location>
</feature>
<feature type="transmembrane region" description="Helical" evidence="1">
    <location>
        <begin position="80"/>
        <end position="102"/>
    </location>
</feature>
<keyword evidence="1" id="KW-0472">Membrane</keyword>